<evidence type="ECO:0000256" key="1">
    <source>
        <dbReference type="SAM" id="MobiDB-lite"/>
    </source>
</evidence>
<protein>
    <submittedName>
        <fullName evidence="2">Uncharacterized protein</fullName>
    </submittedName>
</protein>
<comment type="caution">
    <text evidence="2">The sequence shown here is derived from an EMBL/GenBank/DDBJ whole genome shotgun (WGS) entry which is preliminary data.</text>
</comment>
<dbReference type="EMBL" id="UYJE01008493">
    <property type="protein sequence ID" value="VDI64253.1"/>
    <property type="molecule type" value="Genomic_DNA"/>
</dbReference>
<sequence>MAMSTKEEEKVRVVVSGFCEAIVSTAVFECTLEDIMDKKASEAKGAVWKMELKSINNEEKKPEKAKDSLTESINSEEKIQET</sequence>
<evidence type="ECO:0000313" key="2">
    <source>
        <dbReference type="EMBL" id="VDI64253.1"/>
    </source>
</evidence>
<dbReference type="AlphaFoldDB" id="A0A8B6GIE3"/>
<keyword evidence="3" id="KW-1185">Reference proteome</keyword>
<evidence type="ECO:0000313" key="3">
    <source>
        <dbReference type="Proteomes" id="UP000596742"/>
    </source>
</evidence>
<reference evidence="2" key="1">
    <citation type="submission" date="2018-11" db="EMBL/GenBank/DDBJ databases">
        <authorList>
            <person name="Alioto T."/>
            <person name="Alioto T."/>
        </authorList>
    </citation>
    <scope>NUCLEOTIDE SEQUENCE</scope>
</reference>
<feature type="region of interest" description="Disordered" evidence="1">
    <location>
        <begin position="57"/>
        <end position="82"/>
    </location>
</feature>
<dbReference type="Proteomes" id="UP000596742">
    <property type="component" value="Unassembled WGS sequence"/>
</dbReference>
<proteinExistence type="predicted"/>
<accession>A0A8B6GIE3</accession>
<organism evidence="2 3">
    <name type="scientific">Mytilus galloprovincialis</name>
    <name type="common">Mediterranean mussel</name>
    <dbReference type="NCBI Taxonomy" id="29158"/>
    <lineage>
        <taxon>Eukaryota</taxon>
        <taxon>Metazoa</taxon>
        <taxon>Spiralia</taxon>
        <taxon>Lophotrochozoa</taxon>
        <taxon>Mollusca</taxon>
        <taxon>Bivalvia</taxon>
        <taxon>Autobranchia</taxon>
        <taxon>Pteriomorphia</taxon>
        <taxon>Mytilida</taxon>
        <taxon>Mytiloidea</taxon>
        <taxon>Mytilidae</taxon>
        <taxon>Mytilinae</taxon>
        <taxon>Mytilus</taxon>
    </lineage>
</organism>
<gene>
    <name evidence="2" type="ORF">MGAL_10B064055</name>
</gene>
<name>A0A8B6GIE3_MYTGA</name>